<accession>A0A6J4QEB6</accession>
<organism evidence="2">
    <name type="scientific">uncultured Rubrobacteraceae bacterium</name>
    <dbReference type="NCBI Taxonomy" id="349277"/>
    <lineage>
        <taxon>Bacteria</taxon>
        <taxon>Bacillati</taxon>
        <taxon>Actinomycetota</taxon>
        <taxon>Rubrobacteria</taxon>
        <taxon>Rubrobacterales</taxon>
        <taxon>Rubrobacteraceae</taxon>
        <taxon>environmental samples</taxon>
    </lineage>
</organism>
<dbReference type="GO" id="GO:0004803">
    <property type="term" value="F:transposase activity"/>
    <property type="evidence" value="ECO:0007669"/>
    <property type="project" value="InterPro"/>
</dbReference>
<feature type="domain" description="Transposase IS4-like" evidence="1">
    <location>
        <begin position="124"/>
        <end position="318"/>
    </location>
</feature>
<sequence length="379" mass="43147">MTTAITTHARKLVYDLLNLMPSAHQRASLKTMLALFLRARGMALPEHAQRKSASALSRFLNLYDWPTRAAIRTLRREVSKTLLERRKAGRRPILRAIVDLTPLEKSGEFEGLGGLVRVLNKKRGLHLAILYVELDGWRIPWGFRLWRGKGGASPGALALKLLRSLPRELTARHEVIVLADSAFCGVEFLRGVRRLGHHVVVGVRKDRLLADGTRLDRMGRRRGGERRGGEKAWLEGLEELPVYVASYWLKRDGGRERRFVLSTKALSPKHIVRWGKRRWRIEGFFKTAKGRFSLDRFGQGTKLGVYRYLVLSLVAYLMAHWGYLSQECAGLPRWGEAARTILEEVLAETVIEDLLVEIEERGALLRSHGIEIRVGRCKI</sequence>
<dbReference type="AlphaFoldDB" id="A0A6J4QEB6"/>
<dbReference type="InterPro" id="IPR002559">
    <property type="entry name" value="Transposase_11"/>
</dbReference>
<name>A0A6J4QEB6_9ACTN</name>
<dbReference type="GO" id="GO:0006313">
    <property type="term" value="P:DNA transposition"/>
    <property type="evidence" value="ECO:0007669"/>
    <property type="project" value="InterPro"/>
</dbReference>
<protein>
    <recommendedName>
        <fullName evidence="1">Transposase IS4-like domain-containing protein</fullName>
    </recommendedName>
</protein>
<dbReference type="InterPro" id="IPR012337">
    <property type="entry name" value="RNaseH-like_sf"/>
</dbReference>
<proteinExistence type="predicted"/>
<dbReference type="EMBL" id="CADCVG010000003">
    <property type="protein sequence ID" value="CAA9442488.1"/>
    <property type="molecule type" value="Genomic_DNA"/>
</dbReference>
<dbReference type="GO" id="GO:0003677">
    <property type="term" value="F:DNA binding"/>
    <property type="evidence" value="ECO:0007669"/>
    <property type="project" value="InterPro"/>
</dbReference>
<dbReference type="Pfam" id="PF01609">
    <property type="entry name" value="DDE_Tnp_1"/>
    <property type="match status" value="1"/>
</dbReference>
<evidence type="ECO:0000259" key="1">
    <source>
        <dbReference type="Pfam" id="PF01609"/>
    </source>
</evidence>
<reference evidence="2" key="1">
    <citation type="submission" date="2020-02" db="EMBL/GenBank/DDBJ databases">
        <authorList>
            <person name="Meier V. D."/>
        </authorList>
    </citation>
    <scope>NUCLEOTIDE SEQUENCE</scope>
    <source>
        <strain evidence="2">AVDCRST_MAG14</strain>
    </source>
</reference>
<dbReference type="SUPFAM" id="SSF53098">
    <property type="entry name" value="Ribonuclease H-like"/>
    <property type="match status" value="1"/>
</dbReference>
<gene>
    <name evidence="2" type="ORF">AVDCRST_MAG14-84</name>
</gene>
<evidence type="ECO:0000313" key="2">
    <source>
        <dbReference type="EMBL" id="CAA9442488.1"/>
    </source>
</evidence>